<dbReference type="Proteomes" id="UP000261540">
    <property type="component" value="Unplaced"/>
</dbReference>
<reference evidence="3" key="1">
    <citation type="submission" date="2025-08" db="UniProtKB">
        <authorList>
            <consortium name="Ensembl"/>
        </authorList>
    </citation>
    <scope>IDENTIFICATION</scope>
</reference>
<dbReference type="GeneTree" id="ENSGT00940000165266"/>
<dbReference type="AlphaFoldDB" id="A0A3B3QRV3"/>
<dbReference type="STRING" id="1676925.ENSPKIP00000008599"/>
<keyword evidence="1" id="KW-0472">Membrane</keyword>
<dbReference type="PANTHER" id="PTHR46791:SF4">
    <property type="match status" value="1"/>
</dbReference>
<dbReference type="SUPFAM" id="SSF53098">
    <property type="entry name" value="Ribonuclease H-like"/>
    <property type="match status" value="1"/>
</dbReference>
<feature type="transmembrane region" description="Helical" evidence="1">
    <location>
        <begin position="32"/>
        <end position="52"/>
    </location>
</feature>
<keyword evidence="4" id="KW-1185">Reference proteome</keyword>
<dbReference type="InterPro" id="IPR036397">
    <property type="entry name" value="RNaseH_sf"/>
</dbReference>
<dbReference type="Ensembl" id="ENSPKIT00000032680.1">
    <property type="protein sequence ID" value="ENSPKIP00000008599.1"/>
    <property type="gene ID" value="ENSPKIG00000024027.1"/>
</dbReference>
<evidence type="ECO:0000256" key="1">
    <source>
        <dbReference type="SAM" id="Phobius"/>
    </source>
</evidence>
<dbReference type="InterPro" id="IPR001584">
    <property type="entry name" value="Integrase_cat-core"/>
</dbReference>
<accession>A0A3B3QRV3</accession>
<evidence type="ECO:0000313" key="3">
    <source>
        <dbReference type="Ensembl" id="ENSPKIP00000008599.1"/>
    </source>
</evidence>
<evidence type="ECO:0000259" key="2">
    <source>
        <dbReference type="PROSITE" id="PS50994"/>
    </source>
</evidence>
<name>A0A3B3QRV3_9TELE</name>
<dbReference type="PANTHER" id="PTHR46791">
    <property type="entry name" value="EXPRESSED PROTEIN"/>
    <property type="match status" value="1"/>
</dbReference>
<dbReference type="InterPro" id="IPR058913">
    <property type="entry name" value="Integrase_dom_put"/>
</dbReference>
<protein>
    <recommendedName>
        <fullName evidence="2">Integrase catalytic domain-containing protein</fullName>
    </recommendedName>
</protein>
<dbReference type="InterPro" id="IPR012337">
    <property type="entry name" value="RNaseH-like_sf"/>
</dbReference>
<proteinExistence type="predicted"/>
<dbReference type="Pfam" id="PF24764">
    <property type="entry name" value="rva_4"/>
    <property type="match status" value="1"/>
</dbReference>
<dbReference type="GO" id="GO:0015074">
    <property type="term" value="P:DNA integration"/>
    <property type="evidence" value="ECO:0007669"/>
    <property type="project" value="InterPro"/>
</dbReference>
<dbReference type="Gene3D" id="3.30.420.10">
    <property type="entry name" value="Ribonuclease H-like superfamily/Ribonuclease H"/>
    <property type="match status" value="1"/>
</dbReference>
<evidence type="ECO:0000313" key="4">
    <source>
        <dbReference type="Proteomes" id="UP000261540"/>
    </source>
</evidence>
<dbReference type="GO" id="GO:0003676">
    <property type="term" value="F:nucleic acid binding"/>
    <property type="evidence" value="ECO:0007669"/>
    <property type="project" value="InterPro"/>
</dbReference>
<keyword evidence="1" id="KW-1133">Transmembrane helix</keyword>
<dbReference type="PROSITE" id="PS50994">
    <property type="entry name" value="INTEGRASE"/>
    <property type="match status" value="1"/>
</dbReference>
<reference evidence="3" key="2">
    <citation type="submission" date="2025-09" db="UniProtKB">
        <authorList>
            <consortium name="Ensembl"/>
        </authorList>
    </citation>
    <scope>IDENTIFICATION</scope>
</reference>
<organism evidence="3 4">
    <name type="scientific">Paramormyrops kingsleyae</name>
    <dbReference type="NCBI Taxonomy" id="1676925"/>
    <lineage>
        <taxon>Eukaryota</taxon>
        <taxon>Metazoa</taxon>
        <taxon>Chordata</taxon>
        <taxon>Craniata</taxon>
        <taxon>Vertebrata</taxon>
        <taxon>Euteleostomi</taxon>
        <taxon>Actinopterygii</taxon>
        <taxon>Neopterygii</taxon>
        <taxon>Teleostei</taxon>
        <taxon>Osteoglossocephala</taxon>
        <taxon>Osteoglossomorpha</taxon>
        <taxon>Osteoglossiformes</taxon>
        <taxon>Mormyridae</taxon>
        <taxon>Paramormyrops</taxon>
    </lineage>
</organism>
<sequence>RSALYTLYTAKEQLSPCFLFSGKLGSKNSLKLRFHFFHPLFLQVSIVILFHIPGFQLMNLRDLGFNWTAISRMLCVNIRTLFNHRRQLGLLDYGSFSSLSNTELDNIILRVLALTPNAGETYIAGSLRGRGVRVQRWRIRERLRILDPVGRAVRRRRAIRRRVYNVHLPNQLWHTDTNHKLNAWGFVFHGCVDGFSRCITYLKCCTNSRASTALELFKDAVAEFGLPSRVRGDAGSENMDIARFMIANRGLNRGSFMVGPSVHNQRIERLWAEVNRVVSVYFKDLFLFMESFGILDENNPLHIMVLQYVYLPRINRALDEFILQWNNHCIRTAEGRSPLQLWTTSMAQIPRPPPPRVAQSNSDIHLNPLTDDGNHGIQIFLAACNAFGSLEPL</sequence>
<feature type="domain" description="Integrase catalytic" evidence="2">
    <location>
        <begin position="165"/>
        <end position="346"/>
    </location>
</feature>
<keyword evidence="1" id="KW-0812">Transmembrane</keyword>